<reference evidence="1 2" key="1">
    <citation type="submission" date="2016-03" db="EMBL/GenBank/DDBJ databases">
        <title>Comparative genomics of the ectomycorrhizal sister species Rhizopogon vinicolor and Rhizopogon vesiculosus (Basidiomycota: Boletales) reveals a divergence of the mating type B locus.</title>
        <authorList>
            <person name="Mujic A.B."/>
            <person name="Kuo A."/>
            <person name="Tritt A."/>
            <person name="Lipzen A."/>
            <person name="Chen C."/>
            <person name="Johnson J."/>
            <person name="Sharma A."/>
            <person name="Barry K."/>
            <person name="Grigoriev I.V."/>
            <person name="Spatafora J.W."/>
        </authorList>
    </citation>
    <scope>NUCLEOTIDE SEQUENCE [LARGE SCALE GENOMIC DNA]</scope>
    <source>
        <strain evidence="1 2">AM-OR11-056</strain>
    </source>
</reference>
<proteinExistence type="predicted"/>
<dbReference type="EMBL" id="LVVM01005897">
    <property type="protein sequence ID" value="OJA09501.1"/>
    <property type="molecule type" value="Genomic_DNA"/>
</dbReference>
<dbReference type="Proteomes" id="UP000183567">
    <property type="component" value="Unassembled WGS sequence"/>
</dbReference>
<gene>
    <name evidence="1" type="ORF">AZE42_11265</name>
</gene>
<keyword evidence="2" id="KW-1185">Reference proteome</keyword>
<evidence type="ECO:0000313" key="1">
    <source>
        <dbReference type="EMBL" id="OJA09501.1"/>
    </source>
</evidence>
<dbReference type="Pfam" id="PF14223">
    <property type="entry name" value="Retrotran_gag_2"/>
    <property type="match status" value="1"/>
</dbReference>
<dbReference type="OrthoDB" id="2676919at2759"/>
<accession>A0A1J8PKT6</accession>
<sequence length="308" mass="33972">MSTSNIRVPSSFPHSPLDANGSNYTSWVTSMDLWLSLFNLWRLITGDEKGPQPPIKGPTESNADFAQRLATYDPPVKGPTESNADFAQRLATHDASVDVTSFHKCQSIAKGLLGMAVHSSDLIHFTGVTNPALIWKALEDKYQATVGIRFTCLMGRVFDLPKASDSESLTTTVKEITDIKAQFKEIMDIKAQFKVIESVEWKCNEYTLVQALLRALPDFYAPLWQLILHSMDVNAGKLMLEGVISQIWNSEQYYASFGSDNPHAHHTAMATRTAKPGQPLACPKLKELNISKGDSAWDISGTIAVLAL</sequence>
<evidence type="ECO:0008006" key="3">
    <source>
        <dbReference type="Google" id="ProtNLM"/>
    </source>
</evidence>
<dbReference type="AlphaFoldDB" id="A0A1J8PKT6"/>
<organism evidence="1 2">
    <name type="scientific">Rhizopogon vesiculosus</name>
    <dbReference type="NCBI Taxonomy" id="180088"/>
    <lineage>
        <taxon>Eukaryota</taxon>
        <taxon>Fungi</taxon>
        <taxon>Dikarya</taxon>
        <taxon>Basidiomycota</taxon>
        <taxon>Agaricomycotina</taxon>
        <taxon>Agaricomycetes</taxon>
        <taxon>Agaricomycetidae</taxon>
        <taxon>Boletales</taxon>
        <taxon>Suillineae</taxon>
        <taxon>Rhizopogonaceae</taxon>
        <taxon>Rhizopogon</taxon>
    </lineage>
</organism>
<protein>
    <recommendedName>
        <fullName evidence="3">DUF4219 domain-containing protein</fullName>
    </recommendedName>
</protein>
<name>A0A1J8PKT6_9AGAM</name>
<comment type="caution">
    <text evidence="1">The sequence shown here is derived from an EMBL/GenBank/DDBJ whole genome shotgun (WGS) entry which is preliminary data.</text>
</comment>
<evidence type="ECO:0000313" key="2">
    <source>
        <dbReference type="Proteomes" id="UP000183567"/>
    </source>
</evidence>